<dbReference type="InterPro" id="IPR036526">
    <property type="entry name" value="C-N_Hydrolase_sf"/>
</dbReference>
<dbReference type="OrthoDB" id="206565at2759"/>
<comment type="caution">
    <text evidence="1">The sequence shown here is derived from an EMBL/GenBank/DDBJ whole genome shotgun (WGS) entry which is preliminary data.</text>
</comment>
<reference evidence="1 2" key="1">
    <citation type="journal article" date="2020" name="ISME J.">
        <title>Uncovering the hidden diversity of litter-decomposition mechanisms in mushroom-forming fungi.</title>
        <authorList>
            <person name="Floudas D."/>
            <person name="Bentzer J."/>
            <person name="Ahren D."/>
            <person name="Johansson T."/>
            <person name="Persson P."/>
            <person name="Tunlid A."/>
        </authorList>
    </citation>
    <scope>NUCLEOTIDE SEQUENCE [LARGE SCALE GENOMIC DNA]</scope>
    <source>
        <strain evidence="1 2">CBS 146.42</strain>
    </source>
</reference>
<evidence type="ECO:0000313" key="2">
    <source>
        <dbReference type="Proteomes" id="UP000559027"/>
    </source>
</evidence>
<name>A0A8H5G2P1_9AGAR</name>
<proteinExistence type="predicted"/>
<accession>A0A8H5G2P1</accession>
<organism evidence="1 2">
    <name type="scientific">Leucocoprinus leucothites</name>
    <dbReference type="NCBI Taxonomy" id="201217"/>
    <lineage>
        <taxon>Eukaryota</taxon>
        <taxon>Fungi</taxon>
        <taxon>Dikarya</taxon>
        <taxon>Basidiomycota</taxon>
        <taxon>Agaricomycotina</taxon>
        <taxon>Agaricomycetes</taxon>
        <taxon>Agaricomycetidae</taxon>
        <taxon>Agaricales</taxon>
        <taxon>Agaricineae</taxon>
        <taxon>Agaricaceae</taxon>
        <taxon>Leucocoprinus</taxon>
    </lineage>
</organism>
<dbReference type="Gene3D" id="3.60.110.10">
    <property type="entry name" value="Carbon-nitrogen hydrolase"/>
    <property type="match status" value="1"/>
</dbReference>
<sequence>MRGKILAEAAEGEQIIYADIGTRKNICLANILLMDSRLDPQVLNDTRSGIPVTTQRRFDVYKNVAEGA</sequence>
<dbReference type="Proteomes" id="UP000559027">
    <property type="component" value="Unassembled WGS sequence"/>
</dbReference>
<protein>
    <submittedName>
        <fullName evidence="1">Uncharacterized protein</fullName>
    </submittedName>
</protein>
<evidence type="ECO:0000313" key="1">
    <source>
        <dbReference type="EMBL" id="KAF5357251.1"/>
    </source>
</evidence>
<keyword evidence="2" id="KW-1185">Reference proteome</keyword>
<gene>
    <name evidence="1" type="ORF">D9756_006665</name>
</gene>
<dbReference type="AlphaFoldDB" id="A0A8H5G2P1"/>
<dbReference type="EMBL" id="JAACJO010000006">
    <property type="protein sequence ID" value="KAF5357251.1"/>
    <property type="molecule type" value="Genomic_DNA"/>
</dbReference>